<dbReference type="Proteomes" id="UP001261125">
    <property type="component" value="Unassembled WGS sequence"/>
</dbReference>
<name>A0ABU3SN20_9MICO</name>
<gene>
    <name evidence="3" type="ORF">RWH44_11030</name>
</gene>
<evidence type="ECO:0000313" key="4">
    <source>
        <dbReference type="Proteomes" id="UP001261125"/>
    </source>
</evidence>
<dbReference type="RefSeq" id="WP_298872187.1">
    <property type="nucleotide sequence ID" value="NZ_JAWDIT010000003.1"/>
</dbReference>
<feature type="region of interest" description="Disordered" evidence="1">
    <location>
        <begin position="1"/>
        <end position="95"/>
    </location>
</feature>
<keyword evidence="2" id="KW-0812">Transmembrane</keyword>
<feature type="transmembrane region" description="Helical" evidence="2">
    <location>
        <begin position="174"/>
        <end position="195"/>
    </location>
</feature>
<reference evidence="3 4" key="1">
    <citation type="submission" date="2023-09" db="EMBL/GenBank/DDBJ databases">
        <title>Microbacterium fusihabitans sp. nov., Microbacterium phycihabitans sp. nov., and Microbacterium cervinum sp. nov., isolated from dried seaweeds of beach.</title>
        <authorList>
            <person name="Lee S.D."/>
        </authorList>
    </citation>
    <scope>NUCLEOTIDE SEQUENCE [LARGE SCALE GENOMIC DNA]</scope>
    <source>
        <strain evidence="3 4">KSW2-29</strain>
    </source>
</reference>
<organism evidence="3 4">
    <name type="scientific">Microbacterium phycohabitans</name>
    <dbReference type="NCBI Taxonomy" id="3075993"/>
    <lineage>
        <taxon>Bacteria</taxon>
        <taxon>Bacillati</taxon>
        <taxon>Actinomycetota</taxon>
        <taxon>Actinomycetes</taxon>
        <taxon>Micrococcales</taxon>
        <taxon>Microbacteriaceae</taxon>
        <taxon>Microbacterium</taxon>
    </lineage>
</organism>
<keyword evidence="4" id="KW-1185">Reference proteome</keyword>
<sequence>MSTPRDDDALSWGGDDDPTLDVGDKRVPEAVPHDRVGLEPREQGGAQRASGEPEPLQPTPEPEPLQPAETATSRRPQVAPPTVQDDAVAADDDTDADSSAPLGNVGLVGIGMVAATFLLFALGWLFAGLRLRELGLPIPDVTVIALTAGAVLAPLVWFVAVLVLTRSWRTWQRFLLLIVGIVLLVPWPFLSVGALA</sequence>
<evidence type="ECO:0000313" key="3">
    <source>
        <dbReference type="EMBL" id="MDU0346232.1"/>
    </source>
</evidence>
<comment type="caution">
    <text evidence="3">The sequence shown here is derived from an EMBL/GenBank/DDBJ whole genome shotgun (WGS) entry which is preliminary data.</text>
</comment>
<feature type="compositionally biased region" description="Pro residues" evidence="1">
    <location>
        <begin position="55"/>
        <end position="65"/>
    </location>
</feature>
<proteinExistence type="predicted"/>
<feature type="transmembrane region" description="Helical" evidence="2">
    <location>
        <begin position="105"/>
        <end position="129"/>
    </location>
</feature>
<keyword evidence="2" id="KW-1133">Transmembrane helix</keyword>
<dbReference type="EMBL" id="JAWDIT010000003">
    <property type="protein sequence ID" value="MDU0346232.1"/>
    <property type="molecule type" value="Genomic_DNA"/>
</dbReference>
<accession>A0ABU3SN20</accession>
<feature type="compositionally biased region" description="Basic and acidic residues" evidence="1">
    <location>
        <begin position="22"/>
        <end position="42"/>
    </location>
</feature>
<evidence type="ECO:0000256" key="2">
    <source>
        <dbReference type="SAM" id="Phobius"/>
    </source>
</evidence>
<evidence type="ECO:0000256" key="1">
    <source>
        <dbReference type="SAM" id="MobiDB-lite"/>
    </source>
</evidence>
<protein>
    <submittedName>
        <fullName evidence="3">DNA polymerase III subunit gamma/tau</fullName>
    </submittedName>
</protein>
<keyword evidence="2" id="KW-0472">Membrane</keyword>
<feature type="transmembrane region" description="Helical" evidence="2">
    <location>
        <begin position="141"/>
        <end position="162"/>
    </location>
</feature>